<gene>
    <name evidence="2" type="ORF">PAXRUDRAFT_825114</name>
</gene>
<evidence type="ECO:0000313" key="2">
    <source>
        <dbReference type="EMBL" id="KIK97268.1"/>
    </source>
</evidence>
<proteinExistence type="predicted"/>
<reference evidence="3" key="2">
    <citation type="submission" date="2015-01" db="EMBL/GenBank/DDBJ databases">
        <title>Evolutionary Origins and Diversification of the Mycorrhizal Mutualists.</title>
        <authorList>
            <consortium name="DOE Joint Genome Institute"/>
            <consortium name="Mycorrhizal Genomics Consortium"/>
            <person name="Kohler A."/>
            <person name="Kuo A."/>
            <person name="Nagy L.G."/>
            <person name="Floudas D."/>
            <person name="Copeland A."/>
            <person name="Barry K.W."/>
            <person name="Cichocki N."/>
            <person name="Veneault-Fourrey C."/>
            <person name="LaButti K."/>
            <person name="Lindquist E.A."/>
            <person name="Lipzen A."/>
            <person name="Lundell T."/>
            <person name="Morin E."/>
            <person name="Murat C."/>
            <person name="Riley R."/>
            <person name="Ohm R."/>
            <person name="Sun H."/>
            <person name="Tunlid A."/>
            <person name="Henrissat B."/>
            <person name="Grigoriev I.V."/>
            <person name="Hibbett D.S."/>
            <person name="Martin F."/>
        </authorList>
    </citation>
    <scope>NUCLEOTIDE SEQUENCE [LARGE SCALE GENOMIC DNA]</scope>
    <source>
        <strain evidence="3">Ve08.2h10</strain>
    </source>
</reference>
<dbReference type="EMBL" id="KN824944">
    <property type="protein sequence ID" value="KIK97268.1"/>
    <property type="molecule type" value="Genomic_DNA"/>
</dbReference>
<evidence type="ECO:0000256" key="1">
    <source>
        <dbReference type="SAM" id="MobiDB-lite"/>
    </source>
</evidence>
<reference evidence="2 3" key="1">
    <citation type="submission" date="2014-04" db="EMBL/GenBank/DDBJ databases">
        <authorList>
            <consortium name="DOE Joint Genome Institute"/>
            <person name="Kuo A."/>
            <person name="Kohler A."/>
            <person name="Jargeat P."/>
            <person name="Nagy L.G."/>
            <person name="Floudas D."/>
            <person name="Copeland A."/>
            <person name="Barry K.W."/>
            <person name="Cichocki N."/>
            <person name="Veneault-Fourrey C."/>
            <person name="LaButti K."/>
            <person name="Lindquist E.A."/>
            <person name="Lipzen A."/>
            <person name="Lundell T."/>
            <person name="Morin E."/>
            <person name="Murat C."/>
            <person name="Sun H."/>
            <person name="Tunlid A."/>
            <person name="Henrissat B."/>
            <person name="Grigoriev I.V."/>
            <person name="Hibbett D.S."/>
            <person name="Martin F."/>
            <person name="Nordberg H.P."/>
            <person name="Cantor M.N."/>
            <person name="Hua S.X."/>
        </authorList>
    </citation>
    <scope>NUCLEOTIDE SEQUENCE [LARGE SCALE GENOMIC DNA]</scope>
    <source>
        <strain evidence="2 3">Ve08.2h10</strain>
    </source>
</reference>
<name>A0A0D0DTK5_9AGAM</name>
<keyword evidence="3" id="KW-1185">Reference proteome</keyword>
<dbReference type="HOGENOM" id="CLU_2606689_0_0_1"/>
<evidence type="ECO:0000313" key="3">
    <source>
        <dbReference type="Proteomes" id="UP000054538"/>
    </source>
</evidence>
<accession>A0A0D0DTK5</accession>
<dbReference type="AlphaFoldDB" id="A0A0D0DTK5"/>
<protein>
    <submittedName>
        <fullName evidence="2">Uncharacterized protein</fullName>
    </submittedName>
</protein>
<sequence length="79" mass="8498">MKLRITRSRAEAAVNNANANLAPTATKPLLPRHTRKILNLRIVRLGPTNSPTHTVHRPNALAQTKAGDRAVGDGEAEEG</sequence>
<feature type="region of interest" description="Disordered" evidence="1">
    <location>
        <begin position="46"/>
        <end position="79"/>
    </location>
</feature>
<dbReference type="Proteomes" id="UP000054538">
    <property type="component" value="Unassembled WGS sequence"/>
</dbReference>
<organism evidence="2 3">
    <name type="scientific">Paxillus rubicundulus Ve08.2h10</name>
    <dbReference type="NCBI Taxonomy" id="930991"/>
    <lineage>
        <taxon>Eukaryota</taxon>
        <taxon>Fungi</taxon>
        <taxon>Dikarya</taxon>
        <taxon>Basidiomycota</taxon>
        <taxon>Agaricomycotina</taxon>
        <taxon>Agaricomycetes</taxon>
        <taxon>Agaricomycetidae</taxon>
        <taxon>Boletales</taxon>
        <taxon>Paxilineae</taxon>
        <taxon>Paxillaceae</taxon>
        <taxon>Paxillus</taxon>
    </lineage>
</organism>
<dbReference type="InParanoid" id="A0A0D0DTK5"/>